<dbReference type="InterPro" id="IPR000653">
    <property type="entry name" value="DegT/StrS_aminotransferase"/>
</dbReference>
<sequence>MTEPVPFTDVYVDDDIVERVGDVLEGKRWVKGPETEAFEDEFAAECGVDHAVGVNSGTAALLLAMKAVGVGEGDTVLVPAHTFFATVSPALELGAEPVFVDADPDTYGMDPDDLARKAEGRDVTAVVPVHLYGQPTAMGEIRAVADEHDAAVVEDACQAHFATYDGDAAGSLGDVGCFSFYPSKNMTVGGDGGMLVTDDDDLAAAARELRNHGRNPEGEHVRLGLNWRLDEIKAAVGREQLGHIHEWNAGRREAAGWYEARLADVDEVETPVVRDDAEHVYHLYVVQVPDRDALREKLESKDIGTGIHYATPAHRHEAVAPYVDEANADAPEAERLVDRILSLPMHPRITEAEVERVCDVVEAHYADAEGTEPTEPVPDGGER</sequence>
<comment type="similarity">
    <text evidence="2 3">Belongs to the DegT/DnrJ/EryC1 family.</text>
</comment>
<evidence type="ECO:0000313" key="4">
    <source>
        <dbReference type="EMBL" id="MFC4358465.1"/>
    </source>
</evidence>
<dbReference type="SUPFAM" id="SSF53383">
    <property type="entry name" value="PLP-dependent transferases"/>
    <property type="match status" value="1"/>
</dbReference>
<dbReference type="InterPro" id="IPR015422">
    <property type="entry name" value="PyrdxlP-dep_Trfase_small"/>
</dbReference>
<comment type="caution">
    <text evidence="4">The sequence shown here is derived from an EMBL/GenBank/DDBJ whole genome shotgun (WGS) entry which is preliminary data.</text>
</comment>
<evidence type="ECO:0000256" key="3">
    <source>
        <dbReference type="RuleBase" id="RU004508"/>
    </source>
</evidence>
<keyword evidence="5" id="KW-1185">Reference proteome</keyword>
<dbReference type="Pfam" id="PF01041">
    <property type="entry name" value="DegT_DnrJ_EryC1"/>
    <property type="match status" value="1"/>
</dbReference>
<dbReference type="EMBL" id="JBHSDS010000006">
    <property type="protein sequence ID" value="MFC4358465.1"/>
    <property type="molecule type" value="Genomic_DNA"/>
</dbReference>
<dbReference type="InterPro" id="IPR015424">
    <property type="entry name" value="PyrdxlP-dep_Trfase"/>
</dbReference>
<dbReference type="AlphaFoldDB" id="A0ABD5PCT4"/>
<evidence type="ECO:0000256" key="2">
    <source>
        <dbReference type="ARBA" id="ARBA00037999"/>
    </source>
</evidence>
<name>A0ABD5PCT4_9EURY</name>
<dbReference type="RefSeq" id="WP_267623801.1">
    <property type="nucleotide sequence ID" value="NZ_JAODIW010000008.1"/>
</dbReference>
<evidence type="ECO:0000256" key="1">
    <source>
        <dbReference type="ARBA" id="ARBA00022898"/>
    </source>
</evidence>
<dbReference type="Proteomes" id="UP001595921">
    <property type="component" value="Unassembled WGS sequence"/>
</dbReference>
<dbReference type="Gene3D" id="3.90.1150.10">
    <property type="entry name" value="Aspartate Aminotransferase, domain 1"/>
    <property type="match status" value="1"/>
</dbReference>
<dbReference type="PANTHER" id="PTHR30244">
    <property type="entry name" value="TRANSAMINASE"/>
    <property type="match status" value="1"/>
</dbReference>
<reference evidence="4 5" key="1">
    <citation type="journal article" date="2019" name="Int. J. Syst. Evol. Microbiol.">
        <title>The Global Catalogue of Microorganisms (GCM) 10K type strain sequencing project: providing services to taxonomists for standard genome sequencing and annotation.</title>
        <authorList>
            <consortium name="The Broad Institute Genomics Platform"/>
            <consortium name="The Broad Institute Genome Sequencing Center for Infectious Disease"/>
            <person name="Wu L."/>
            <person name="Ma J."/>
        </authorList>
    </citation>
    <scope>NUCLEOTIDE SEQUENCE [LARGE SCALE GENOMIC DNA]</scope>
    <source>
        <strain evidence="4 5">CGMCC 1.12553</strain>
    </source>
</reference>
<dbReference type="GO" id="GO:0008483">
    <property type="term" value="F:transaminase activity"/>
    <property type="evidence" value="ECO:0007669"/>
    <property type="project" value="UniProtKB-KW"/>
</dbReference>
<accession>A0ABD5PCT4</accession>
<dbReference type="Gene3D" id="3.40.640.10">
    <property type="entry name" value="Type I PLP-dependent aspartate aminotransferase-like (Major domain)"/>
    <property type="match status" value="1"/>
</dbReference>
<dbReference type="PANTHER" id="PTHR30244:SF36">
    <property type="entry name" value="3-OXO-GLUCOSE-6-PHOSPHATE:GLUTAMATE AMINOTRANSFERASE"/>
    <property type="match status" value="1"/>
</dbReference>
<keyword evidence="4" id="KW-0032">Aminotransferase</keyword>
<dbReference type="PIRSF" id="PIRSF000390">
    <property type="entry name" value="PLP_StrS"/>
    <property type="match status" value="1"/>
</dbReference>
<evidence type="ECO:0000313" key="5">
    <source>
        <dbReference type="Proteomes" id="UP001595921"/>
    </source>
</evidence>
<dbReference type="InterPro" id="IPR015421">
    <property type="entry name" value="PyrdxlP-dep_Trfase_major"/>
</dbReference>
<organism evidence="4 5">
    <name type="scientific">Halobium salinum</name>
    <dbReference type="NCBI Taxonomy" id="1364940"/>
    <lineage>
        <taxon>Archaea</taxon>
        <taxon>Methanobacteriati</taxon>
        <taxon>Methanobacteriota</taxon>
        <taxon>Stenosarchaea group</taxon>
        <taxon>Halobacteria</taxon>
        <taxon>Halobacteriales</taxon>
        <taxon>Haloferacaceae</taxon>
        <taxon>Halobium</taxon>
    </lineage>
</organism>
<dbReference type="CDD" id="cd00616">
    <property type="entry name" value="AHBA_syn"/>
    <property type="match status" value="1"/>
</dbReference>
<keyword evidence="4" id="KW-0808">Transferase</keyword>
<gene>
    <name evidence="4" type="ORF">ACFO0N_10995</name>
</gene>
<protein>
    <submittedName>
        <fullName evidence="4">DegT/DnrJ/EryC1/StrS family aminotransferase</fullName>
    </submittedName>
</protein>
<proteinExistence type="inferred from homology"/>
<keyword evidence="1 3" id="KW-0663">Pyridoxal phosphate</keyword>